<dbReference type="EMBL" id="CAJVRM010000256">
    <property type="protein sequence ID" value="CAG8978403.1"/>
    <property type="molecule type" value="Genomic_DNA"/>
</dbReference>
<gene>
    <name evidence="2" type="ORF">HYALB_00011101</name>
</gene>
<accession>A0A9N9PXE6</accession>
<protein>
    <submittedName>
        <fullName evidence="2">Uncharacterized protein</fullName>
    </submittedName>
</protein>
<sequence length="114" mass="12254">MSFAPSLSAPEHSPLSTEYVENHQSPPIVPLTLEQHHRATMEKANLKPDDSGPGETRNNKPLPTLGGYGQNLSVPRRCRVGGLGTGGTGQDHLTGPNDGFCQIAARLKKEGRWS</sequence>
<evidence type="ECO:0000313" key="2">
    <source>
        <dbReference type="EMBL" id="CAG8978403.1"/>
    </source>
</evidence>
<organism evidence="2 3">
    <name type="scientific">Hymenoscyphus albidus</name>
    <dbReference type="NCBI Taxonomy" id="595503"/>
    <lineage>
        <taxon>Eukaryota</taxon>
        <taxon>Fungi</taxon>
        <taxon>Dikarya</taxon>
        <taxon>Ascomycota</taxon>
        <taxon>Pezizomycotina</taxon>
        <taxon>Leotiomycetes</taxon>
        <taxon>Helotiales</taxon>
        <taxon>Helotiaceae</taxon>
        <taxon>Hymenoscyphus</taxon>
    </lineage>
</organism>
<name>A0A9N9PXE6_9HELO</name>
<evidence type="ECO:0000256" key="1">
    <source>
        <dbReference type="SAM" id="MobiDB-lite"/>
    </source>
</evidence>
<dbReference type="Proteomes" id="UP000701801">
    <property type="component" value="Unassembled WGS sequence"/>
</dbReference>
<reference evidence="2" key="1">
    <citation type="submission" date="2021-07" db="EMBL/GenBank/DDBJ databases">
        <authorList>
            <person name="Durling M."/>
        </authorList>
    </citation>
    <scope>NUCLEOTIDE SEQUENCE</scope>
</reference>
<feature type="compositionally biased region" description="Basic and acidic residues" evidence="1">
    <location>
        <begin position="39"/>
        <end position="50"/>
    </location>
</feature>
<comment type="caution">
    <text evidence="2">The sequence shown here is derived from an EMBL/GenBank/DDBJ whole genome shotgun (WGS) entry which is preliminary data.</text>
</comment>
<feature type="region of interest" description="Disordered" evidence="1">
    <location>
        <begin position="39"/>
        <end position="73"/>
    </location>
</feature>
<evidence type="ECO:0000313" key="3">
    <source>
        <dbReference type="Proteomes" id="UP000701801"/>
    </source>
</evidence>
<dbReference type="AlphaFoldDB" id="A0A9N9PXE6"/>
<feature type="region of interest" description="Disordered" evidence="1">
    <location>
        <begin position="1"/>
        <end position="22"/>
    </location>
</feature>
<proteinExistence type="predicted"/>
<keyword evidence="3" id="KW-1185">Reference proteome</keyword>